<name>A0ACC3BM04_PYRYE</name>
<gene>
    <name evidence="1" type="ORF">I4F81_001102</name>
</gene>
<organism evidence="1 2">
    <name type="scientific">Pyropia yezoensis</name>
    <name type="common">Susabi-nori</name>
    <name type="synonym">Porphyra yezoensis</name>
    <dbReference type="NCBI Taxonomy" id="2788"/>
    <lineage>
        <taxon>Eukaryota</taxon>
        <taxon>Rhodophyta</taxon>
        <taxon>Bangiophyceae</taxon>
        <taxon>Bangiales</taxon>
        <taxon>Bangiaceae</taxon>
        <taxon>Pyropia</taxon>
    </lineage>
</organism>
<dbReference type="Proteomes" id="UP000798662">
    <property type="component" value="Chromosome 1"/>
</dbReference>
<protein>
    <submittedName>
        <fullName evidence="1">Uncharacterized protein</fullName>
    </submittedName>
</protein>
<comment type="caution">
    <text evidence="1">The sequence shown here is derived from an EMBL/GenBank/DDBJ whole genome shotgun (WGS) entry which is preliminary data.</text>
</comment>
<accession>A0ACC3BM04</accession>
<evidence type="ECO:0000313" key="2">
    <source>
        <dbReference type="Proteomes" id="UP000798662"/>
    </source>
</evidence>
<proteinExistence type="predicted"/>
<sequence length="2438" mass="237870">MDSDEDHDVTTAAEQKQLRSELATALAAFDRAEDWADLIHDLQRVNRVLSKHARATSLPHKELLAKRLSQCLNASLPSGVHLKALETYALVLSRLPPPSLVSSLPLFAVGLFPLLSYASTALKPTILSLFESHLVPLPPHALAPFLDATVVALLPAIDDDGEPGGEVHARASRLLADLSAPAPAAVDTALWRALLAAPPVRLAAARQLRGRLLAAGPDETLSAQRREGGSDGGASFAGGSASDGSGNGAIDALIPLALAAGVADEQALVVRAVLDVVATPALALDGPFFDCPQGSAGDPRVHIVGGVLAALLRRDASLSKRVHAWLGVARGGGRRSADVPPSGGVLSVQMSSNALRPSAGRWLSWTLDSASPWVVAAGGVAAALRVASAVAEREEVVAAVGLPLGGAVVRLLAASREEEEADVDVDGLGRDVLGRLGISVLLGVVWEALCLPSEQDGDACREALGLDVAGLGMAITAARALGVRLASSTNGSSMDRASVLNGLARLAVVLTTALGSHGATWGYSAVVDALSLLDTVYALLLSHAALACTAAPLSGVLNRLCDTAAAWLAAASTDGSGPYGTTASGRDCSPDVRDNTDDGFLAPSRAARAFDATLTVVATLLRSPDAAAARPAARTVAAMAAKAADAGVAAGGVRLFCVATPPGSLDAATCDDASADVGELLMPAVAAAALRSVHGGTDGVGPSRDRRSAVTVVTCAWAALHPDLPTATLAAADGWLALTSRLPSTTAVCIADGVLASATSGDRLGHLARLATLSRLATLYGLGEEAGEGHGPAGGVDVRLLLDALLDGVDGEVGDGASGGTTGGVAAAERGLATDWLRLTMRLAPGAVLDGLLHMLAAQWRAGELDSPVALYALTTIGVVMGASFGAGQGGRGAFAVGDDDGEDGQAGGWGARQAAAAMASPLSPGLAAALGPVPAGGALPPLGVPPPGADGPPANYWVAIATVALAFVPAWASRGNTPPSPYEDIRVPVSSGDAAAAIAGDVVVAPALAELAPPSCGEVCGSAAAAASDEAAAVGAAAADLLTSTLRAAARHGGRSSAAALASSVAPHTLGLLHEAVTGAATAATHAAVVAAIGGAAVKGGADHLADDSHGIEQRLAAAVEAAVAANGDAVEAHPLYVPLLLQGLRRSLVVAAAPADGSQDVSGSGGRAPLGVAQQWVSLAQTAVQCGWRVLPELVAGVVTVLVDALDALDAVDLPTSSATAASNGGLPHHVLLRHDRRLLLLRGLAAVGGRVVDTVGAGIAAGELILAHHALSASQGDGVDAGGGGSGGGLAMSAAASASAAGGGGNANSGGEPEAGGSAGDARSALTTLSAPGGGGSGGGGAVFTALNPLRLLPDFVKDAMFATAEPRGATPVRTDPRAQAGVAAAAALPRVLVAAARGWRLAGRMAKTGVASRGPAGGSALPSPPAGRSASLADALARAAVGVVRPWAAAHLADTVAAAVGVLAAGGGVADVLSPWAALEYGAPPQPWQEAGDCREAGSSVDAGGAPGAAAVDATVQLVDLLTAVAPVDALSTALGVVLEVATRWPGAPASGSSGGGGAPVASPGVPLDGLPPPPEALCLLDAVGLFGRLAPADAEAVALWLLRVLLLAGPTGGGGVSSSSASRRDLRRALAAWPPTAAAVTDVLAHGHRACTPAHALRVLAAFASTLPPVVPPRGGGSAFGVSAGKGPADAHDGAAGTVGGGAAGPRGGKASGAAAAAVAADVRRVRKELATLTGNAVAAVAAIAGGTVDIAAEEALLTKSPGPRQVGTGGGDGPPPPPSGKALRLHAAVSALWALADGLSALVDASVVTLADDRVIAALLPAVVGGALKPAVATLRRVSARYAAVAALSQAASARPGGGGDAESATDHGREAEAATAALGVVAALAAAEWGFKAAKRELLPLLDEPSFFYGKSWRGMVLLAAATNELVHGAGASARPAPLPRALPPGGGDGWAGVYRAAAWAALRPPGGLRAAASPSTGRFAATSAPAGARAGAAGAAAGPTALRSSSGGDGGRGISSATVAPPPTNGGVNRTELLTAAAAATGVGVAGVTAVFAGRDAEAAARSRGLRRTALLVGVAPAGAFAGLTGAVLERLRDALRHSAGSVGGAEPAAPYTPVAAAAAAGGGGADADHGRPPATGVGGGGGGGGMDGGGGGGGSVRGGRRPPPPPGGILFLGAPGGAGGAVVVPASSLSLLDDAFRLLRLLLLRSGAAAVTAFRATTLSELLRVLATFGRRAARDGGVVSAAEVVDTLAALRLLDVAALVGAAEMAADAGFFLPPPGGDGLPPPPPLPLAPAATAAATATATAARVPAYVPYVARIAARRLPTDDDDADAAGGAAAPPRAAPRPPAVVTAAAAAGAAAFWHGAGVPGRPRVPVLVGRLPLLDEELLVRYARALCERAARPVGRGGAAGVDVDALTRGVLLEMLHPPFA</sequence>
<dbReference type="EMBL" id="CM020618">
    <property type="protein sequence ID" value="KAK1858501.1"/>
    <property type="molecule type" value="Genomic_DNA"/>
</dbReference>
<keyword evidence="2" id="KW-1185">Reference proteome</keyword>
<evidence type="ECO:0000313" key="1">
    <source>
        <dbReference type="EMBL" id="KAK1858501.1"/>
    </source>
</evidence>
<reference evidence="1" key="1">
    <citation type="submission" date="2019-11" db="EMBL/GenBank/DDBJ databases">
        <title>Nori genome reveals adaptations in red seaweeds to the harsh intertidal environment.</title>
        <authorList>
            <person name="Wang D."/>
            <person name="Mao Y."/>
        </authorList>
    </citation>
    <scope>NUCLEOTIDE SEQUENCE</scope>
    <source>
        <tissue evidence="1">Gametophyte</tissue>
    </source>
</reference>